<dbReference type="EMBL" id="CP121671">
    <property type="protein sequence ID" value="WFT76011.1"/>
    <property type="molecule type" value="Genomic_DNA"/>
</dbReference>
<keyword evidence="2" id="KW-1185">Reference proteome</keyword>
<evidence type="ECO:0000313" key="1">
    <source>
        <dbReference type="EMBL" id="WFT76011.1"/>
    </source>
</evidence>
<proteinExistence type="predicted"/>
<gene>
    <name evidence="1" type="ORF">P9989_06515</name>
</gene>
<sequence length="147" mass="17654">MGKSLLMRTEASYSLNFMIYLQNIYLNQYISRKEDYKFPYTAPETIAFKKEYGLAYKELWDVIVSELSKRPENDMEMFHEKKDVFYRKLFIKSKEGLKQYHEFYIAFKTWWGSLAGSFSIDRSIDDPGRKVYVEFANLCFLCFTLKE</sequence>
<protein>
    <submittedName>
        <fullName evidence="1">Uncharacterized protein</fullName>
    </submittedName>
</protein>
<evidence type="ECO:0000313" key="2">
    <source>
        <dbReference type="Proteomes" id="UP001221597"/>
    </source>
</evidence>
<organism evidence="1 2">
    <name type="scientific">Halobacillus naozhouensis</name>
    <dbReference type="NCBI Taxonomy" id="554880"/>
    <lineage>
        <taxon>Bacteria</taxon>
        <taxon>Bacillati</taxon>
        <taxon>Bacillota</taxon>
        <taxon>Bacilli</taxon>
        <taxon>Bacillales</taxon>
        <taxon>Bacillaceae</taxon>
        <taxon>Halobacillus</taxon>
    </lineage>
</organism>
<name>A0ABY8J550_9BACI</name>
<accession>A0ABY8J550</accession>
<reference evidence="1 2" key="1">
    <citation type="submission" date="2023-04" db="EMBL/GenBank/DDBJ databases">
        <title>Genome sequence of Halobacillus naozhouensis KACC 21980.</title>
        <authorList>
            <person name="Kim S."/>
            <person name="Heo J."/>
            <person name="Kwon S.-W."/>
        </authorList>
    </citation>
    <scope>NUCLEOTIDE SEQUENCE [LARGE SCALE GENOMIC DNA]</scope>
    <source>
        <strain evidence="1 2">KCTC 13234</strain>
    </source>
</reference>
<dbReference type="Proteomes" id="UP001221597">
    <property type="component" value="Chromosome"/>
</dbReference>
<dbReference type="RefSeq" id="WP_283077971.1">
    <property type="nucleotide sequence ID" value="NZ_CP121671.1"/>
</dbReference>